<feature type="coiled-coil region" evidence="1">
    <location>
        <begin position="5"/>
        <end position="33"/>
    </location>
</feature>
<proteinExistence type="predicted"/>
<organism evidence="2 3">
    <name type="scientific">Intoshia linei</name>
    <dbReference type="NCBI Taxonomy" id="1819745"/>
    <lineage>
        <taxon>Eukaryota</taxon>
        <taxon>Metazoa</taxon>
        <taxon>Spiralia</taxon>
        <taxon>Lophotrochozoa</taxon>
        <taxon>Mesozoa</taxon>
        <taxon>Orthonectida</taxon>
        <taxon>Rhopaluridae</taxon>
        <taxon>Intoshia</taxon>
    </lineage>
</organism>
<keyword evidence="3" id="KW-1185">Reference proteome</keyword>
<evidence type="ECO:0000313" key="3">
    <source>
        <dbReference type="Proteomes" id="UP000078046"/>
    </source>
</evidence>
<evidence type="ECO:0000256" key="1">
    <source>
        <dbReference type="SAM" id="Coils"/>
    </source>
</evidence>
<comment type="caution">
    <text evidence="2">The sequence shown here is derived from an EMBL/GenBank/DDBJ whole genome shotgun (WGS) entry which is preliminary data.</text>
</comment>
<reference evidence="2 3" key="1">
    <citation type="submission" date="2016-04" db="EMBL/GenBank/DDBJ databases">
        <title>The genome of Intoshia linei affirms orthonectids as highly simplified spiralians.</title>
        <authorList>
            <person name="Mikhailov K.V."/>
            <person name="Slusarev G.S."/>
            <person name="Nikitin M.A."/>
            <person name="Logacheva M.D."/>
            <person name="Penin A."/>
            <person name="Aleoshin V."/>
            <person name="Panchin Y.V."/>
        </authorList>
    </citation>
    <scope>NUCLEOTIDE SEQUENCE [LARGE SCALE GENOMIC DNA]</scope>
    <source>
        <strain evidence="2">Intl2013</strain>
        <tissue evidence="2">Whole animal</tissue>
    </source>
</reference>
<gene>
    <name evidence="2" type="ORF">A3Q56_06394</name>
</gene>
<sequence length="159" mass="18762">MNTMMQRYKEEINTAHENAIQLLVEQNKRMQKKRRFEKNTKISQIDVKVCPNRKINQISATKIKPSVVDKSRKSSALSLKLRQLETDVNIKEDTISQLTEQNFKYNGMIQYVVKVVVDFEKLQINKMEEFKAFFNAEAIQISEKMNKMFNNLKKKVTLK</sequence>
<evidence type="ECO:0000313" key="2">
    <source>
        <dbReference type="EMBL" id="OAF65876.1"/>
    </source>
</evidence>
<protein>
    <submittedName>
        <fullName evidence="2">Uncharacterized protein</fullName>
    </submittedName>
</protein>
<accession>A0A177AV64</accession>
<dbReference type="AlphaFoldDB" id="A0A177AV64"/>
<name>A0A177AV64_9BILA</name>
<dbReference type="EMBL" id="LWCA01001114">
    <property type="protein sequence ID" value="OAF65876.1"/>
    <property type="molecule type" value="Genomic_DNA"/>
</dbReference>
<keyword evidence="1" id="KW-0175">Coiled coil</keyword>
<dbReference type="Proteomes" id="UP000078046">
    <property type="component" value="Unassembled WGS sequence"/>
</dbReference>